<dbReference type="GO" id="GO:0005777">
    <property type="term" value="C:peroxisome"/>
    <property type="evidence" value="ECO:0007669"/>
    <property type="project" value="TreeGrafter"/>
</dbReference>
<dbReference type="Proteomes" id="UP000310158">
    <property type="component" value="Unassembled WGS sequence"/>
</dbReference>
<sequence length="275" mass="30029">MSTATYPLHFPAGASTPLLTVTRPKTAVWQIELHNGADSRLTRDLIDGAFKPALDVVEKDWRDGWRAAAASKNKNETGGAGSLVIIGNRAQDKFFSNGFDYPSVIADPNWFTLTFNPLLLRLLTFPVPTVVAINGHCFAAGCIISLACDYRVMTDGSKRNAWMFILALLGRRPSPTFCAQKVPRSTIQRKVALEGHRFTPQEAVDAELVDELVSGGTEDILRRAIDLAQAKTGLASKGVWGLIKTELYRTVMEGAQRDIRAVTLAMDDAAAKARL</sequence>
<dbReference type="Pfam" id="PF00378">
    <property type="entry name" value="ECH_1"/>
    <property type="match status" value="1"/>
</dbReference>
<dbReference type="CDD" id="cd06558">
    <property type="entry name" value="crotonase-like"/>
    <property type="match status" value="1"/>
</dbReference>
<proteinExistence type="predicted"/>
<organism evidence="1 2">
    <name type="scientific">Bondarzewia mesenterica</name>
    <dbReference type="NCBI Taxonomy" id="1095465"/>
    <lineage>
        <taxon>Eukaryota</taxon>
        <taxon>Fungi</taxon>
        <taxon>Dikarya</taxon>
        <taxon>Basidiomycota</taxon>
        <taxon>Agaricomycotina</taxon>
        <taxon>Agaricomycetes</taxon>
        <taxon>Russulales</taxon>
        <taxon>Bondarzewiaceae</taxon>
        <taxon>Bondarzewia</taxon>
    </lineage>
</organism>
<evidence type="ECO:0000313" key="1">
    <source>
        <dbReference type="EMBL" id="THH18131.1"/>
    </source>
</evidence>
<dbReference type="PANTHER" id="PTHR11941">
    <property type="entry name" value="ENOYL-COA HYDRATASE-RELATED"/>
    <property type="match status" value="1"/>
</dbReference>
<dbReference type="InterPro" id="IPR001753">
    <property type="entry name" value="Enoyl-CoA_hydra/iso"/>
</dbReference>
<dbReference type="GO" id="GO:0004165">
    <property type="term" value="F:delta(3)-delta(2)-enoyl-CoA isomerase activity"/>
    <property type="evidence" value="ECO:0007669"/>
    <property type="project" value="TreeGrafter"/>
</dbReference>
<dbReference type="Gene3D" id="3.90.226.10">
    <property type="entry name" value="2-enoyl-CoA Hydratase, Chain A, domain 1"/>
    <property type="match status" value="1"/>
</dbReference>
<dbReference type="SUPFAM" id="SSF52096">
    <property type="entry name" value="ClpP/crotonase"/>
    <property type="match status" value="1"/>
</dbReference>
<accession>A0A4S4M1U7</accession>
<dbReference type="OrthoDB" id="1696280at2759"/>
<dbReference type="EMBL" id="SGPL01000086">
    <property type="protein sequence ID" value="THH18131.1"/>
    <property type="molecule type" value="Genomic_DNA"/>
</dbReference>
<gene>
    <name evidence="1" type="ORF">EW146_g2808</name>
</gene>
<dbReference type="PANTHER" id="PTHR11941:SF75">
    <property type="entry name" value="ENOYL-COA HYDRATASE_ISOMERASE FAMILY PROTEIN"/>
    <property type="match status" value="1"/>
</dbReference>
<protein>
    <recommendedName>
        <fullName evidence="3">Enoyl-CoA hydratase</fullName>
    </recommendedName>
</protein>
<evidence type="ECO:0008006" key="3">
    <source>
        <dbReference type="Google" id="ProtNLM"/>
    </source>
</evidence>
<reference evidence="1 2" key="1">
    <citation type="submission" date="2019-02" db="EMBL/GenBank/DDBJ databases">
        <title>Genome sequencing of the rare red list fungi Bondarzewia mesenterica.</title>
        <authorList>
            <person name="Buettner E."/>
            <person name="Kellner H."/>
        </authorList>
    </citation>
    <scope>NUCLEOTIDE SEQUENCE [LARGE SCALE GENOMIC DNA]</scope>
    <source>
        <strain evidence="1 2">DSM 108281</strain>
    </source>
</reference>
<name>A0A4S4M1U7_9AGAM</name>
<keyword evidence="2" id="KW-1185">Reference proteome</keyword>
<evidence type="ECO:0000313" key="2">
    <source>
        <dbReference type="Proteomes" id="UP000310158"/>
    </source>
</evidence>
<dbReference type="GO" id="GO:0006635">
    <property type="term" value="P:fatty acid beta-oxidation"/>
    <property type="evidence" value="ECO:0007669"/>
    <property type="project" value="TreeGrafter"/>
</dbReference>
<dbReference type="InterPro" id="IPR029045">
    <property type="entry name" value="ClpP/crotonase-like_dom_sf"/>
</dbReference>
<dbReference type="AlphaFoldDB" id="A0A4S4M1U7"/>
<comment type="caution">
    <text evidence="1">The sequence shown here is derived from an EMBL/GenBank/DDBJ whole genome shotgun (WGS) entry which is preliminary data.</text>
</comment>